<dbReference type="Proteomes" id="UP000298200">
    <property type="component" value="Unassembled WGS sequence"/>
</dbReference>
<accession>A0ABY2M6R4</accession>
<keyword evidence="3" id="KW-1185">Reference proteome</keyword>
<protein>
    <submittedName>
        <fullName evidence="2">SDR family NAD(P)-dependent oxidoreductase</fullName>
    </submittedName>
</protein>
<dbReference type="RefSeq" id="WP_135632887.1">
    <property type="nucleotide sequence ID" value="NZ_RQFU01000005.1"/>
</dbReference>
<dbReference type="PANTHER" id="PTHR43157">
    <property type="entry name" value="PHOSPHATIDYLINOSITOL-GLYCAN BIOSYNTHESIS CLASS F PROTEIN-RELATED"/>
    <property type="match status" value="1"/>
</dbReference>
<evidence type="ECO:0000313" key="3">
    <source>
        <dbReference type="Proteomes" id="UP000298200"/>
    </source>
</evidence>
<dbReference type="SUPFAM" id="SSF51735">
    <property type="entry name" value="NAD(P)-binding Rossmann-fold domains"/>
    <property type="match status" value="1"/>
</dbReference>
<dbReference type="PANTHER" id="PTHR43157:SF31">
    <property type="entry name" value="PHOSPHATIDYLINOSITOL-GLYCAN BIOSYNTHESIS CLASS F PROTEIN"/>
    <property type="match status" value="1"/>
</dbReference>
<dbReference type="InterPro" id="IPR036291">
    <property type="entry name" value="NAD(P)-bd_dom_sf"/>
</dbReference>
<dbReference type="EMBL" id="RQFU01000005">
    <property type="protein sequence ID" value="TGL23788.1"/>
    <property type="molecule type" value="Genomic_DNA"/>
</dbReference>
<gene>
    <name evidence="2" type="ORF">EHQ46_01275</name>
</gene>
<reference evidence="3" key="1">
    <citation type="journal article" date="2019" name="PLoS Negl. Trop. Dis.">
        <title>Revisiting the worldwide diversity of Leptospira species in the environment.</title>
        <authorList>
            <person name="Vincent A.T."/>
            <person name="Schiettekatte O."/>
            <person name="Bourhy P."/>
            <person name="Veyrier F.J."/>
            <person name="Picardeau M."/>
        </authorList>
    </citation>
    <scope>NUCLEOTIDE SEQUENCE [LARGE SCALE GENOMIC DNA]</scope>
    <source>
        <strain evidence="3">201800272</strain>
    </source>
</reference>
<keyword evidence="1" id="KW-0560">Oxidoreductase</keyword>
<dbReference type="Pfam" id="PF00106">
    <property type="entry name" value="adh_short"/>
    <property type="match status" value="1"/>
</dbReference>
<evidence type="ECO:0000313" key="2">
    <source>
        <dbReference type="EMBL" id="TGL23788.1"/>
    </source>
</evidence>
<sequence>MKVFVVTGATDGIGKAFIETCLEKSEMGKLRIIAIGRSKTKMEALLTRELPENIELEGHYGDFSVLANIKELVERLKIDPFQINLIFHSMGILNPKKSKTNEGIEINFATSFLSRFYLTKLLFENQMIGGDSVLVNIAASSEKIPNYLKVNFANHEENDVRMGMAGHGQAQLANDLWVVEVAKRYHLSTIGIGPGIVKTNIRREIPNFFEYLIAPFFIFKTKTAKEVSNELWNVIQKESPKKGNHRFYKDQKFFDGDPWILSEKNRNNLWNYAEEKIKFL</sequence>
<name>A0ABY2M6R4_9LEPT</name>
<organism evidence="2 3">
    <name type="scientific">Leptospira yanagawae</name>
    <dbReference type="NCBI Taxonomy" id="293069"/>
    <lineage>
        <taxon>Bacteria</taxon>
        <taxon>Pseudomonadati</taxon>
        <taxon>Spirochaetota</taxon>
        <taxon>Spirochaetia</taxon>
        <taxon>Leptospirales</taxon>
        <taxon>Leptospiraceae</taxon>
        <taxon>Leptospira</taxon>
    </lineage>
</organism>
<dbReference type="Gene3D" id="3.40.50.720">
    <property type="entry name" value="NAD(P)-binding Rossmann-like Domain"/>
    <property type="match status" value="1"/>
</dbReference>
<comment type="caution">
    <text evidence="2">The sequence shown here is derived from an EMBL/GenBank/DDBJ whole genome shotgun (WGS) entry which is preliminary data.</text>
</comment>
<evidence type="ECO:0000256" key="1">
    <source>
        <dbReference type="ARBA" id="ARBA00023002"/>
    </source>
</evidence>
<dbReference type="InterPro" id="IPR002347">
    <property type="entry name" value="SDR_fam"/>
</dbReference>
<proteinExistence type="predicted"/>